<organism evidence="1 2">
    <name type="scientific">Desulfonema magnum</name>
    <dbReference type="NCBI Taxonomy" id="45655"/>
    <lineage>
        <taxon>Bacteria</taxon>
        <taxon>Pseudomonadati</taxon>
        <taxon>Thermodesulfobacteriota</taxon>
        <taxon>Desulfobacteria</taxon>
        <taxon>Desulfobacterales</taxon>
        <taxon>Desulfococcaceae</taxon>
        <taxon>Desulfonema</taxon>
    </lineage>
</organism>
<dbReference type="KEGG" id="dmm:dnm_099940"/>
<proteinExistence type="predicted"/>
<sequence>MLQILLNHLQNCSTAKCKPTNEGFLNFFFIYKTDPPKFWKGLKFLTLETGKYN</sequence>
<gene>
    <name evidence="1" type="ORF">dnm_099940</name>
</gene>
<dbReference type="EMBL" id="CP061800">
    <property type="protein sequence ID" value="QTA93886.1"/>
    <property type="molecule type" value="Genomic_DNA"/>
</dbReference>
<evidence type="ECO:0000313" key="1">
    <source>
        <dbReference type="EMBL" id="QTA93886.1"/>
    </source>
</evidence>
<name>A0A975BY30_9BACT</name>
<reference evidence="1" key="1">
    <citation type="journal article" date="2021" name="Microb. Physiol.">
        <title>Proteogenomic Insights into the Physiology of Marine, Sulfate-Reducing, Filamentous Desulfonema limicola and Desulfonema magnum.</title>
        <authorList>
            <person name="Schnaars V."/>
            <person name="Wohlbrand L."/>
            <person name="Scheve S."/>
            <person name="Hinrichs C."/>
            <person name="Reinhardt R."/>
            <person name="Rabus R."/>
        </authorList>
    </citation>
    <scope>NUCLEOTIDE SEQUENCE</scope>
    <source>
        <strain evidence="1">4be13</strain>
    </source>
</reference>
<dbReference type="AlphaFoldDB" id="A0A975BY30"/>
<keyword evidence="2" id="KW-1185">Reference proteome</keyword>
<evidence type="ECO:0000313" key="2">
    <source>
        <dbReference type="Proteomes" id="UP000663722"/>
    </source>
</evidence>
<dbReference type="Proteomes" id="UP000663722">
    <property type="component" value="Chromosome"/>
</dbReference>
<accession>A0A975BY30</accession>
<protein>
    <submittedName>
        <fullName evidence="1">Uncharacterized protein</fullName>
    </submittedName>
</protein>